<dbReference type="Gene3D" id="3.50.50.60">
    <property type="entry name" value="FAD/NAD(P)-binding domain"/>
    <property type="match status" value="1"/>
</dbReference>
<sequence>MNADIVVIGAGAAGLGAARALADAGRQVVLLEARDRTGGRVWTDHSFGPVPVERGAEFIHGDQADTWA</sequence>
<dbReference type="InterPro" id="IPR036188">
    <property type="entry name" value="FAD/NAD-bd_sf"/>
</dbReference>
<dbReference type="InterPro" id="IPR050281">
    <property type="entry name" value="Flavin_monoamine_oxidase"/>
</dbReference>
<dbReference type="Pfam" id="PF01593">
    <property type="entry name" value="Amino_oxidase"/>
    <property type="match status" value="1"/>
</dbReference>
<protein>
    <recommendedName>
        <fullName evidence="1">Amine oxidase domain-containing protein</fullName>
    </recommendedName>
</protein>
<evidence type="ECO:0000259" key="1">
    <source>
        <dbReference type="Pfam" id="PF01593"/>
    </source>
</evidence>
<dbReference type="EMBL" id="LJCR01003811">
    <property type="protein sequence ID" value="KPV42111.1"/>
    <property type="molecule type" value="Genomic_DNA"/>
</dbReference>
<organism evidence="2 3">
    <name type="scientific">Kouleothrix aurantiaca</name>
    <dbReference type="NCBI Taxonomy" id="186479"/>
    <lineage>
        <taxon>Bacteria</taxon>
        <taxon>Bacillati</taxon>
        <taxon>Chloroflexota</taxon>
        <taxon>Chloroflexia</taxon>
        <taxon>Chloroflexales</taxon>
        <taxon>Roseiflexineae</taxon>
        <taxon>Roseiflexaceae</taxon>
        <taxon>Kouleothrix</taxon>
    </lineage>
</organism>
<dbReference type="InterPro" id="IPR002937">
    <property type="entry name" value="Amino_oxidase"/>
</dbReference>
<dbReference type="SUPFAM" id="SSF51905">
    <property type="entry name" value="FAD/NAD(P)-binding domain"/>
    <property type="match status" value="1"/>
</dbReference>
<gene>
    <name evidence="2" type="ORF">SE17_44510</name>
</gene>
<evidence type="ECO:0000313" key="2">
    <source>
        <dbReference type="EMBL" id="KPV42111.1"/>
    </source>
</evidence>
<evidence type="ECO:0000313" key="3">
    <source>
        <dbReference type="Proteomes" id="UP000050509"/>
    </source>
</evidence>
<dbReference type="GO" id="GO:0016491">
    <property type="term" value="F:oxidoreductase activity"/>
    <property type="evidence" value="ECO:0007669"/>
    <property type="project" value="InterPro"/>
</dbReference>
<feature type="domain" description="Amine oxidase" evidence="1">
    <location>
        <begin position="13"/>
        <end position="67"/>
    </location>
</feature>
<comment type="caution">
    <text evidence="2">The sequence shown here is derived from an EMBL/GenBank/DDBJ whole genome shotgun (WGS) entry which is preliminary data.</text>
</comment>
<dbReference type="Proteomes" id="UP000050509">
    <property type="component" value="Unassembled WGS sequence"/>
</dbReference>
<accession>A0A0P9ETG5</accession>
<keyword evidence="3" id="KW-1185">Reference proteome</keyword>
<name>A0A0P9ETG5_9CHLR</name>
<reference evidence="2 3" key="1">
    <citation type="submission" date="2015-09" db="EMBL/GenBank/DDBJ databases">
        <title>Draft genome sequence of Kouleothrix aurantiaca JCM 19913.</title>
        <authorList>
            <person name="Hemp J."/>
        </authorList>
    </citation>
    <scope>NUCLEOTIDE SEQUENCE [LARGE SCALE GENOMIC DNA]</scope>
    <source>
        <strain evidence="2 3">COM-B</strain>
    </source>
</reference>
<dbReference type="PANTHER" id="PTHR10742">
    <property type="entry name" value="FLAVIN MONOAMINE OXIDASE"/>
    <property type="match status" value="1"/>
</dbReference>
<dbReference type="AlphaFoldDB" id="A0A0P9ETG5"/>
<proteinExistence type="predicted"/>
<dbReference type="PANTHER" id="PTHR10742:SF410">
    <property type="entry name" value="LYSINE-SPECIFIC HISTONE DEMETHYLASE 2"/>
    <property type="match status" value="1"/>
</dbReference>